<feature type="domain" description="VOC" evidence="1">
    <location>
        <begin position="3"/>
        <end position="131"/>
    </location>
</feature>
<dbReference type="Gene3D" id="3.10.180.10">
    <property type="entry name" value="2,3-Dihydroxybiphenyl 1,2-Dioxygenase, domain 1"/>
    <property type="match status" value="1"/>
</dbReference>
<keyword evidence="3" id="KW-1185">Reference proteome</keyword>
<evidence type="ECO:0000313" key="3">
    <source>
        <dbReference type="Proteomes" id="UP000219356"/>
    </source>
</evidence>
<dbReference type="AlphaFoldDB" id="A0A285P8D4"/>
<dbReference type="CDD" id="cd07251">
    <property type="entry name" value="VOC_like"/>
    <property type="match status" value="1"/>
</dbReference>
<dbReference type="RefSeq" id="WP_097043576.1">
    <property type="nucleotide sequence ID" value="NZ_OBEK01000007.1"/>
</dbReference>
<dbReference type="EMBL" id="OBEK01000007">
    <property type="protein sequence ID" value="SNZ17990.1"/>
    <property type="molecule type" value="Genomic_DNA"/>
</dbReference>
<dbReference type="PANTHER" id="PTHR36503">
    <property type="entry name" value="BLR2520 PROTEIN"/>
    <property type="match status" value="1"/>
</dbReference>
<dbReference type="PROSITE" id="PS51819">
    <property type="entry name" value="VOC"/>
    <property type="match status" value="1"/>
</dbReference>
<name>A0A285P8D4_9BACI</name>
<dbReference type="SUPFAM" id="SSF54593">
    <property type="entry name" value="Glyoxalase/Bleomycin resistance protein/Dihydroxybiphenyl dioxygenase"/>
    <property type="match status" value="1"/>
</dbReference>
<evidence type="ECO:0000313" key="2">
    <source>
        <dbReference type="EMBL" id="SNZ17990.1"/>
    </source>
</evidence>
<dbReference type="InterPro" id="IPR037523">
    <property type="entry name" value="VOC_core"/>
</dbReference>
<dbReference type="Pfam" id="PF00903">
    <property type="entry name" value="Glyoxalase"/>
    <property type="match status" value="1"/>
</dbReference>
<proteinExistence type="predicted"/>
<evidence type="ECO:0000259" key="1">
    <source>
        <dbReference type="PROSITE" id="PS51819"/>
    </source>
</evidence>
<dbReference type="OrthoDB" id="9796521at2"/>
<dbReference type="Proteomes" id="UP000219356">
    <property type="component" value="Unassembled WGS sequence"/>
</dbReference>
<dbReference type="InterPro" id="IPR029068">
    <property type="entry name" value="Glyas_Bleomycin-R_OHBP_Dase"/>
</dbReference>
<protein>
    <recommendedName>
        <fullName evidence="1">VOC domain-containing protein</fullName>
    </recommendedName>
</protein>
<reference evidence="3" key="1">
    <citation type="submission" date="2017-09" db="EMBL/GenBank/DDBJ databases">
        <authorList>
            <person name="Varghese N."/>
            <person name="Submissions S."/>
        </authorList>
    </citation>
    <scope>NUCLEOTIDE SEQUENCE [LARGE SCALE GENOMIC DNA]</scope>
    <source>
        <strain evidence="3">CGMCC 1.8913</strain>
    </source>
</reference>
<dbReference type="PANTHER" id="PTHR36503:SF1">
    <property type="entry name" value="BLR2520 PROTEIN"/>
    <property type="match status" value="1"/>
</dbReference>
<dbReference type="STRING" id="586416.GZ22_18035"/>
<dbReference type="InterPro" id="IPR004360">
    <property type="entry name" value="Glyas_Fos-R_dOase_dom"/>
</dbReference>
<accession>A0A285P8D4</accession>
<organism evidence="2 3">
    <name type="scientific">Terribacillus aidingensis</name>
    <dbReference type="NCBI Taxonomy" id="586416"/>
    <lineage>
        <taxon>Bacteria</taxon>
        <taxon>Bacillati</taxon>
        <taxon>Bacillota</taxon>
        <taxon>Bacilli</taxon>
        <taxon>Bacillales</taxon>
        <taxon>Bacillaceae</taxon>
        <taxon>Terribacillus</taxon>
    </lineage>
</organism>
<sequence>MNQINLICLGVRNMQASLAFYRDGLDFETSVKENSPNIVFFNNNGTKLELFPLEQLQKDIGSDNPPALSTGGFPGFTLAYNAKTEQEVDYVIEKAARAGATIIKQPQRVDWGGYSGYFTDPDGYYWEVAFSEHWKFDENNMLIID</sequence>
<gene>
    <name evidence="2" type="ORF">SAMN05421503_3428</name>
</gene>